<feature type="transmembrane region" description="Helical" evidence="1">
    <location>
        <begin position="6"/>
        <end position="22"/>
    </location>
</feature>
<name>A0A8S5LUR0_9CAUD</name>
<evidence type="ECO:0000256" key="1">
    <source>
        <dbReference type="SAM" id="Phobius"/>
    </source>
</evidence>
<organism evidence="2">
    <name type="scientific">Myoviridae sp. ctwmI4</name>
    <dbReference type="NCBI Taxonomy" id="2826710"/>
    <lineage>
        <taxon>Viruses</taxon>
        <taxon>Duplodnaviria</taxon>
        <taxon>Heunggongvirae</taxon>
        <taxon>Uroviricota</taxon>
        <taxon>Caudoviricetes</taxon>
    </lineage>
</organism>
<reference evidence="2" key="1">
    <citation type="journal article" date="2021" name="Proc. Natl. Acad. Sci. U.S.A.">
        <title>A Catalog of Tens of Thousands of Viruses from Human Metagenomes Reveals Hidden Associations with Chronic Diseases.</title>
        <authorList>
            <person name="Tisza M.J."/>
            <person name="Buck C.B."/>
        </authorList>
    </citation>
    <scope>NUCLEOTIDE SEQUENCE</scope>
    <source>
        <strain evidence="2">CtwmI4</strain>
    </source>
</reference>
<keyword evidence="1" id="KW-1133">Transmembrane helix</keyword>
<accession>A0A8S5LUR0</accession>
<evidence type="ECO:0000313" key="2">
    <source>
        <dbReference type="EMBL" id="DAD73583.1"/>
    </source>
</evidence>
<sequence>MITSIYYKTIVFSIALYYGLSYRTHKSFHINL</sequence>
<proteinExistence type="predicted"/>
<keyword evidence="1" id="KW-0472">Membrane</keyword>
<keyword evidence="1" id="KW-0812">Transmembrane</keyword>
<dbReference type="EMBL" id="BK014739">
    <property type="protein sequence ID" value="DAD73583.1"/>
    <property type="molecule type" value="Genomic_DNA"/>
</dbReference>
<protein>
    <submittedName>
        <fullName evidence="2">Uncharacterized protein</fullName>
    </submittedName>
</protein>